<organism evidence="1 2">
    <name type="scientific">Catharanthus roseus</name>
    <name type="common">Madagascar periwinkle</name>
    <name type="synonym">Vinca rosea</name>
    <dbReference type="NCBI Taxonomy" id="4058"/>
    <lineage>
        <taxon>Eukaryota</taxon>
        <taxon>Viridiplantae</taxon>
        <taxon>Streptophyta</taxon>
        <taxon>Embryophyta</taxon>
        <taxon>Tracheophyta</taxon>
        <taxon>Spermatophyta</taxon>
        <taxon>Magnoliopsida</taxon>
        <taxon>eudicotyledons</taxon>
        <taxon>Gunneridae</taxon>
        <taxon>Pentapetalae</taxon>
        <taxon>asterids</taxon>
        <taxon>lamiids</taxon>
        <taxon>Gentianales</taxon>
        <taxon>Apocynaceae</taxon>
        <taxon>Rauvolfioideae</taxon>
        <taxon>Vinceae</taxon>
        <taxon>Catharanthinae</taxon>
        <taxon>Catharanthus</taxon>
    </lineage>
</organism>
<reference evidence="2" key="1">
    <citation type="journal article" date="2023" name="Nat. Plants">
        <title>Single-cell RNA sequencing provides a high-resolution roadmap for understanding the multicellular compartmentation of specialized metabolism.</title>
        <authorList>
            <person name="Sun S."/>
            <person name="Shen X."/>
            <person name="Li Y."/>
            <person name="Li Y."/>
            <person name="Wang S."/>
            <person name="Li R."/>
            <person name="Zhang H."/>
            <person name="Shen G."/>
            <person name="Guo B."/>
            <person name="Wei J."/>
            <person name="Xu J."/>
            <person name="St-Pierre B."/>
            <person name="Chen S."/>
            <person name="Sun C."/>
        </authorList>
    </citation>
    <scope>NUCLEOTIDE SEQUENCE [LARGE SCALE GENOMIC DNA]</scope>
</reference>
<evidence type="ECO:0000313" key="1">
    <source>
        <dbReference type="EMBL" id="KAI5660033.1"/>
    </source>
</evidence>
<evidence type="ECO:0000313" key="2">
    <source>
        <dbReference type="Proteomes" id="UP001060085"/>
    </source>
</evidence>
<keyword evidence="2" id="KW-1185">Reference proteome</keyword>
<protein>
    <submittedName>
        <fullName evidence="1">Uncharacterized protein</fullName>
    </submittedName>
</protein>
<proteinExistence type="predicted"/>
<name>A0ACC0AJ65_CATRO</name>
<dbReference type="EMBL" id="CM044706">
    <property type="protein sequence ID" value="KAI5660033.1"/>
    <property type="molecule type" value="Genomic_DNA"/>
</dbReference>
<gene>
    <name evidence="1" type="ORF">M9H77_28826</name>
</gene>
<dbReference type="Proteomes" id="UP001060085">
    <property type="component" value="Linkage Group LG06"/>
</dbReference>
<comment type="caution">
    <text evidence="1">The sequence shown here is derived from an EMBL/GenBank/DDBJ whole genome shotgun (WGS) entry which is preliminary data.</text>
</comment>
<accession>A0ACC0AJ65</accession>
<sequence length="334" mass="37112">MQRVLSIKVFSKNLKNLSTNTQSISSRTFSFLSNPANSSHQRHGFFSKYTTLSSGQHNRVSSDKIPYGFFSNPALTKRLFQSTTLKDQSKGLLDSKVGFFRAQISRRNFQSNFSFDSNRRRWRSGFQRLTADGVVLGLILTNVGVFMLWHIARPEFMMKNFMISVDNFTSGRIHTLITCAFSHTEIWHLVANMVGLYFFGTSMGKVFGPEYLLKLYLAGALAGSVFYLVHQAYIGLSSKGTRVLGVDPLKAPALGASGAVNAIMLLDIFLFPKKTLYLDFIIPVPAVLLGIFLIGKDVLRILEGDSRISGSAHLGGAAAAGLAWLQVRKGRFRF</sequence>